<name>A0A2P6FFZ2_9MOLU</name>
<proteinExistence type="predicted"/>
<sequence length="61" mass="6856">MSLMSYSFGGWNGPWGFFDPLGSQWAQPNGPVTFEIEFGVGLSMVVVLLLLVFYYQSLMRS</sequence>
<protein>
    <submittedName>
        <fullName evidence="1">Uncharacterized protein</fullName>
    </submittedName>
</protein>
<evidence type="ECO:0000313" key="1">
    <source>
        <dbReference type="EMBL" id="PQM32375.1"/>
    </source>
</evidence>
<dbReference type="AlphaFoldDB" id="A0A2P6FFZ2"/>
<evidence type="ECO:0000313" key="2">
    <source>
        <dbReference type="Proteomes" id="UP000031565"/>
    </source>
</evidence>
<dbReference type="STRING" id="2138.SMSRO_v1c20770"/>
<dbReference type="RefSeq" id="WP_133165085.1">
    <property type="nucleotide sequence ID" value="NZ_CM020866.1"/>
</dbReference>
<dbReference type="EMBL" id="JTLV02000001">
    <property type="protein sequence ID" value="PQM32375.1"/>
    <property type="molecule type" value="Genomic_DNA"/>
</dbReference>
<gene>
    <name evidence="1" type="ORF">SMSRO_SF022840</name>
</gene>
<keyword evidence="2" id="KW-1185">Reference proteome</keyword>
<organism evidence="1 2">
    <name type="scientific">Spiroplasma poulsonii</name>
    <dbReference type="NCBI Taxonomy" id="2138"/>
    <lineage>
        <taxon>Bacteria</taxon>
        <taxon>Bacillati</taxon>
        <taxon>Mycoplasmatota</taxon>
        <taxon>Mollicutes</taxon>
        <taxon>Entomoplasmatales</taxon>
        <taxon>Spiroplasmataceae</taxon>
        <taxon>Spiroplasma</taxon>
    </lineage>
</organism>
<reference evidence="1 2" key="1">
    <citation type="journal article" date="2015" name="MBio">
        <title>Genome sequence of the Drosophila melanogaster male-killing Spiroplasma strain MSRO endosymbiont.</title>
        <authorList>
            <person name="Paredes J.C."/>
            <person name="Herren J.K."/>
            <person name="Schupfer F."/>
            <person name="Marin R."/>
            <person name="Claverol S."/>
            <person name="Kuo C.H."/>
            <person name="Lemaitre B."/>
            <person name="Beven L."/>
        </authorList>
    </citation>
    <scope>NUCLEOTIDE SEQUENCE [LARGE SCALE GENOMIC DNA]</scope>
    <source>
        <strain evidence="1 2">MSRO</strain>
    </source>
</reference>
<accession>A0A2P6FFZ2</accession>
<dbReference type="Proteomes" id="UP000031565">
    <property type="component" value="Unassembled WGS sequence"/>
</dbReference>
<comment type="caution">
    <text evidence="1">The sequence shown here is derived from an EMBL/GenBank/DDBJ whole genome shotgun (WGS) entry which is preliminary data.</text>
</comment>